<organism evidence="13 14">
    <name type="scientific">Plectus sambesii</name>
    <dbReference type="NCBI Taxonomy" id="2011161"/>
    <lineage>
        <taxon>Eukaryota</taxon>
        <taxon>Metazoa</taxon>
        <taxon>Ecdysozoa</taxon>
        <taxon>Nematoda</taxon>
        <taxon>Chromadorea</taxon>
        <taxon>Plectida</taxon>
        <taxon>Plectina</taxon>
        <taxon>Plectoidea</taxon>
        <taxon>Plectidae</taxon>
        <taxon>Plectus</taxon>
    </lineage>
</organism>
<evidence type="ECO:0000256" key="3">
    <source>
        <dbReference type="ARBA" id="ARBA00022723"/>
    </source>
</evidence>
<comment type="similarity">
    <text evidence="2 10">Belongs to the ING family.</text>
</comment>
<dbReference type="SMART" id="SM01408">
    <property type="entry name" value="ING"/>
    <property type="match status" value="1"/>
</dbReference>
<dbReference type="WBParaSite" id="PSAMB.scaffold91size81377.g1607.t1">
    <property type="protein sequence ID" value="PSAMB.scaffold91size81377.g1607.t1"/>
    <property type="gene ID" value="PSAMB.scaffold91size81377.g1607"/>
</dbReference>
<evidence type="ECO:0000256" key="4">
    <source>
        <dbReference type="ARBA" id="ARBA00022771"/>
    </source>
</evidence>
<dbReference type="InterPro" id="IPR011011">
    <property type="entry name" value="Znf_FYVE_PHD"/>
</dbReference>
<protein>
    <recommendedName>
        <fullName evidence="10">Inhibitor of growth protein</fullName>
    </recommendedName>
</protein>
<dbReference type="AlphaFoldDB" id="A0A914XPV4"/>
<dbReference type="InterPro" id="IPR028651">
    <property type="entry name" value="ING_fam"/>
</dbReference>
<dbReference type="PROSITE" id="PS50016">
    <property type="entry name" value="ZF_PHD_2"/>
    <property type="match status" value="1"/>
</dbReference>
<dbReference type="GO" id="GO:0045893">
    <property type="term" value="P:positive regulation of DNA-templated transcription"/>
    <property type="evidence" value="ECO:0007669"/>
    <property type="project" value="TreeGrafter"/>
</dbReference>
<keyword evidence="6 10" id="KW-0539">Nucleus</keyword>
<dbReference type="InterPro" id="IPR019786">
    <property type="entry name" value="Zinc_finger_PHD-type_CS"/>
</dbReference>
<dbReference type="SMART" id="SM00249">
    <property type="entry name" value="PHD"/>
    <property type="match status" value="1"/>
</dbReference>
<dbReference type="SUPFAM" id="SSF57903">
    <property type="entry name" value="FYVE/PHD zinc finger"/>
    <property type="match status" value="1"/>
</dbReference>
<feature type="compositionally biased region" description="Basic residues" evidence="11">
    <location>
        <begin position="209"/>
        <end position="226"/>
    </location>
</feature>
<feature type="site" description="Histone H3K4me3 binding" evidence="7">
    <location>
        <position position="264"/>
    </location>
</feature>
<evidence type="ECO:0000256" key="1">
    <source>
        <dbReference type="ARBA" id="ARBA00004123"/>
    </source>
</evidence>
<dbReference type="CDD" id="cd15584">
    <property type="entry name" value="PHD_ING1_2"/>
    <property type="match status" value="1"/>
</dbReference>
<feature type="site" description="Histone H3K4me3 binding" evidence="7">
    <location>
        <position position="256"/>
    </location>
</feature>
<feature type="binding site" evidence="8">
    <location>
        <position position="285"/>
    </location>
    <ligand>
        <name>Zn(2+)</name>
        <dbReference type="ChEBI" id="CHEBI:29105"/>
        <label>2</label>
    </ligand>
</feature>
<feature type="region of interest" description="Disordered" evidence="11">
    <location>
        <begin position="111"/>
        <end position="232"/>
    </location>
</feature>
<feature type="compositionally biased region" description="Polar residues" evidence="11">
    <location>
        <begin position="116"/>
        <end position="129"/>
    </location>
</feature>
<dbReference type="InterPro" id="IPR019787">
    <property type="entry name" value="Znf_PHD-finger"/>
</dbReference>
<feature type="compositionally biased region" description="Basic and acidic residues" evidence="11">
    <location>
        <begin position="179"/>
        <end position="197"/>
    </location>
</feature>
<feature type="binding site" evidence="8">
    <location>
        <position position="255"/>
    </location>
    <ligand>
        <name>Zn(2+)</name>
        <dbReference type="ChEBI" id="CHEBI:29105"/>
        <label>2</label>
    </ligand>
</feature>
<evidence type="ECO:0000313" key="13">
    <source>
        <dbReference type="Proteomes" id="UP000887566"/>
    </source>
</evidence>
<comment type="domain">
    <text evidence="10">The PHD-type zinc finger mediates the binding to H3K4me3.</text>
</comment>
<evidence type="ECO:0000256" key="7">
    <source>
        <dbReference type="PIRSR" id="PIRSR628651-50"/>
    </source>
</evidence>
<dbReference type="InterPro" id="IPR024610">
    <property type="entry name" value="ING_N_histone-binding"/>
</dbReference>
<dbReference type="CDD" id="cd16857">
    <property type="entry name" value="ING_ING1_2"/>
    <property type="match status" value="1"/>
</dbReference>
<evidence type="ECO:0000256" key="5">
    <source>
        <dbReference type="ARBA" id="ARBA00022833"/>
    </source>
</evidence>
<keyword evidence="13" id="KW-1185">Reference proteome</keyword>
<feature type="binding site" evidence="8">
    <location>
        <position position="282"/>
    </location>
    <ligand>
        <name>Zn(2+)</name>
        <dbReference type="ChEBI" id="CHEBI:29105"/>
        <label>2</label>
    </ligand>
</feature>
<feature type="site" description="Histone H3K4me3 binding" evidence="7">
    <location>
        <position position="241"/>
    </location>
</feature>
<name>A0A914XPV4_9BILA</name>
<dbReference type="Gene3D" id="6.10.140.1740">
    <property type="match status" value="1"/>
</dbReference>
<keyword evidence="5 8" id="KW-0862">Zinc</keyword>
<dbReference type="FunFam" id="3.30.40.10:FF:000021">
    <property type="entry name" value="Inhibitor of growth 2b"/>
    <property type="match status" value="1"/>
</dbReference>
<evidence type="ECO:0000259" key="12">
    <source>
        <dbReference type="PROSITE" id="PS50016"/>
    </source>
</evidence>
<evidence type="ECO:0000256" key="2">
    <source>
        <dbReference type="ARBA" id="ARBA00010210"/>
    </source>
</evidence>
<dbReference type="Proteomes" id="UP000887566">
    <property type="component" value="Unplaced"/>
</dbReference>
<feature type="binding site" evidence="8">
    <location>
        <position position="266"/>
    </location>
    <ligand>
        <name>Zn(2+)</name>
        <dbReference type="ChEBI" id="CHEBI:29105"/>
        <label>1</label>
    </ligand>
</feature>
<keyword evidence="4 9" id="KW-0863">Zinc-finger</keyword>
<evidence type="ECO:0000313" key="14">
    <source>
        <dbReference type="WBParaSite" id="PSAMB.scaffold91size81377.g1607.t1"/>
    </source>
</evidence>
<comment type="subunit">
    <text evidence="10">Component of an histone acetyltransferase complex. Interacts with H3K4me3 and to a lesser extent with H3K4me2.</text>
</comment>
<dbReference type="GO" id="GO:0008270">
    <property type="term" value="F:zinc ion binding"/>
    <property type="evidence" value="ECO:0007669"/>
    <property type="project" value="UniProtKB-KW"/>
</dbReference>
<keyword evidence="10" id="KW-0156">Chromatin regulator</keyword>
<feature type="binding site" evidence="8">
    <location>
        <position position="269"/>
    </location>
    <ligand>
        <name>Zn(2+)</name>
        <dbReference type="ChEBI" id="CHEBI:29105"/>
        <label>1</label>
    </ligand>
</feature>
<dbReference type="PANTHER" id="PTHR10333:SF89">
    <property type="entry name" value="INHIBITOR OF GROWTH PROTEIN"/>
    <property type="match status" value="1"/>
</dbReference>
<sequence>MLNAAGLEASYVATYTEDYLDACENLPNAVQPHLSEVRRLDVECLGILTRLNEIKSTLISGNVVDVDERKRLVTEIKELLYRGQLNGDQKIEHLSVFMETVDAKCQQLEHDAMNLEPTQSNEVTRTTPASRRPSIGGTGAASKSTVDRPNAQPETGRDSRTPTESVRAASRLKRPRSQKHLEVEVIESSSKRDKSEAVETTSISERAAAKKRTSGRTIKPTRKRQAGKTVQSNVEPDEPTYCLCEQVSFGEMIGCDYVKCTIEWFHFECVELKTKPKGKWYCPLCRGDRMNVLKSTLTSSK</sequence>
<comment type="subcellular location">
    <subcellularLocation>
        <location evidence="1 10">Nucleus</location>
    </subcellularLocation>
</comment>
<feature type="site" description="Histone H3K4me3 binding" evidence="7">
    <location>
        <position position="252"/>
    </location>
</feature>
<feature type="binding site" evidence="8">
    <location>
        <position position="242"/>
    </location>
    <ligand>
        <name>Zn(2+)</name>
        <dbReference type="ChEBI" id="CHEBI:29105"/>
        <label>1</label>
    </ligand>
</feature>
<evidence type="ECO:0000256" key="8">
    <source>
        <dbReference type="PIRSR" id="PIRSR628651-51"/>
    </source>
</evidence>
<feature type="binding site" evidence="8">
    <location>
        <position position="260"/>
    </location>
    <ligand>
        <name>Zn(2+)</name>
        <dbReference type="ChEBI" id="CHEBI:29105"/>
        <label>2</label>
    </ligand>
</feature>
<feature type="binding site" evidence="8">
    <location>
        <position position="244"/>
    </location>
    <ligand>
        <name>Zn(2+)</name>
        <dbReference type="ChEBI" id="CHEBI:29105"/>
        <label>1</label>
    </ligand>
</feature>
<comment type="function">
    <text evidence="10">Component of an histone acetyltransferase complex.</text>
</comment>
<dbReference type="Pfam" id="PF12998">
    <property type="entry name" value="ING"/>
    <property type="match status" value="1"/>
</dbReference>
<dbReference type="InterPro" id="IPR028643">
    <property type="entry name" value="ING1_PHD_Znf"/>
</dbReference>
<dbReference type="PANTHER" id="PTHR10333">
    <property type="entry name" value="INHIBITOR OF GROWTH PROTEIN"/>
    <property type="match status" value="1"/>
</dbReference>
<dbReference type="GO" id="GO:0005634">
    <property type="term" value="C:nucleus"/>
    <property type="evidence" value="ECO:0007669"/>
    <property type="project" value="UniProtKB-SubCell"/>
</dbReference>
<evidence type="ECO:0000256" key="11">
    <source>
        <dbReference type="SAM" id="MobiDB-lite"/>
    </source>
</evidence>
<keyword evidence="3 8" id="KW-0479">Metal-binding</keyword>
<evidence type="ECO:0000256" key="6">
    <source>
        <dbReference type="ARBA" id="ARBA00023242"/>
    </source>
</evidence>
<reference evidence="14" key="1">
    <citation type="submission" date="2022-11" db="UniProtKB">
        <authorList>
            <consortium name="WormBaseParasite"/>
        </authorList>
    </citation>
    <scope>IDENTIFICATION</scope>
</reference>
<accession>A0A914XPV4</accession>
<dbReference type="PROSITE" id="PS01359">
    <property type="entry name" value="ZF_PHD_1"/>
    <property type="match status" value="1"/>
</dbReference>
<dbReference type="Gene3D" id="3.30.40.10">
    <property type="entry name" value="Zinc/RING finger domain, C3HC4 (zinc finger)"/>
    <property type="match status" value="1"/>
</dbReference>
<feature type="domain" description="PHD-type" evidence="12">
    <location>
        <begin position="239"/>
        <end position="288"/>
    </location>
</feature>
<dbReference type="InterPro" id="IPR013083">
    <property type="entry name" value="Znf_RING/FYVE/PHD"/>
</dbReference>
<evidence type="ECO:0000256" key="9">
    <source>
        <dbReference type="PROSITE-ProRule" id="PRU00146"/>
    </source>
</evidence>
<evidence type="ECO:0000256" key="10">
    <source>
        <dbReference type="RuleBase" id="RU361213"/>
    </source>
</evidence>
<dbReference type="InterPro" id="IPR001965">
    <property type="entry name" value="Znf_PHD"/>
</dbReference>
<dbReference type="GO" id="GO:0006325">
    <property type="term" value="P:chromatin organization"/>
    <property type="evidence" value="ECO:0007669"/>
    <property type="project" value="UniProtKB-KW"/>
</dbReference>
<proteinExistence type="inferred from homology"/>